<dbReference type="InterPro" id="IPR051081">
    <property type="entry name" value="HTH_MetalResp_TranReg"/>
</dbReference>
<dbReference type="EMBL" id="FRCY01000004">
    <property type="protein sequence ID" value="SHM90670.1"/>
    <property type="molecule type" value="Genomic_DNA"/>
</dbReference>
<evidence type="ECO:0000256" key="2">
    <source>
        <dbReference type="ARBA" id="ARBA00023125"/>
    </source>
</evidence>
<feature type="domain" description="HTH arsR-type" evidence="4">
    <location>
        <begin position="24"/>
        <end position="119"/>
    </location>
</feature>
<evidence type="ECO:0000313" key="6">
    <source>
        <dbReference type="Proteomes" id="UP000184513"/>
    </source>
</evidence>
<sequence>MSKSCIRVFADVEQIQQCKEEINKVTPSIATVAKALSLSGNEVRLKILYLLSKETKLCPCDLSDILEMTVPAISQHLKKLREGGLVTSEKVGQTVFYSLVEENIQVIRPVLASLFNGSKKEQVI</sequence>
<dbReference type="RefSeq" id="WP_073094083.1">
    <property type="nucleotide sequence ID" value="NZ_FRCY01000004.1"/>
</dbReference>
<dbReference type="CDD" id="cd00090">
    <property type="entry name" value="HTH_ARSR"/>
    <property type="match status" value="1"/>
</dbReference>
<gene>
    <name evidence="5" type="ORF">SAMN04488057_104317</name>
</gene>
<evidence type="ECO:0000256" key="3">
    <source>
        <dbReference type="ARBA" id="ARBA00023163"/>
    </source>
</evidence>
<dbReference type="NCBIfam" id="NF033788">
    <property type="entry name" value="HTH_metalloreg"/>
    <property type="match status" value="1"/>
</dbReference>
<dbReference type="InterPro" id="IPR036390">
    <property type="entry name" value="WH_DNA-bd_sf"/>
</dbReference>
<dbReference type="InterPro" id="IPR036388">
    <property type="entry name" value="WH-like_DNA-bd_sf"/>
</dbReference>
<dbReference type="AlphaFoldDB" id="A0A1M7MJP7"/>
<keyword evidence="6" id="KW-1185">Reference proteome</keyword>
<evidence type="ECO:0000256" key="1">
    <source>
        <dbReference type="ARBA" id="ARBA00023015"/>
    </source>
</evidence>
<dbReference type="SUPFAM" id="SSF46785">
    <property type="entry name" value="Winged helix' DNA-binding domain"/>
    <property type="match status" value="1"/>
</dbReference>
<evidence type="ECO:0000313" key="5">
    <source>
        <dbReference type="EMBL" id="SHM90670.1"/>
    </source>
</evidence>
<dbReference type="PANTHER" id="PTHR33154:SF18">
    <property type="entry name" value="ARSENICAL RESISTANCE OPERON REPRESSOR"/>
    <property type="match status" value="1"/>
</dbReference>
<keyword evidence="1" id="KW-0805">Transcription regulation</keyword>
<keyword evidence="3" id="KW-0804">Transcription</keyword>
<dbReference type="GO" id="GO:0003700">
    <property type="term" value="F:DNA-binding transcription factor activity"/>
    <property type="evidence" value="ECO:0007669"/>
    <property type="project" value="InterPro"/>
</dbReference>
<dbReference type="GO" id="GO:0003677">
    <property type="term" value="F:DNA binding"/>
    <property type="evidence" value="ECO:0007669"/>
    <property type="project" value="UniProtKB-KW"/>
</dbReference>
<reference evidence="5 6" key="1">
    <citation type="submission" date="2016-11" db="EMBL/GenBank/DDBJ databases">
        <authorList>
            <person name="Jaros S."/>
            <person name="Januszkiewicz K."/>
            <person name="Wedrychowicz H."/>
        </authorList>
    </citation>
    <scope>NUCLEOTIDE SEQUENCE [LARGE SCALE GENOMIC DNA]</scope>
    <source>
        <strain evidence="5 6">CGMCC 1.6102</strain>
    </source>
</reference>
<proteinExistence type="predicted"/>
<name>A0A1M7MJP7_9BACT</name>
<dbReference type="STRING" id="388280.SAMN04488057_104317"/>
<dbReference type="InterPro" id="IPR001845">
    <property type="entry name" value="HTH_ArsR_DNA-bd_dom"/>
</dbReference>
<dbReference type="Pfam" id="PF01022">
    <property type="entry name" value="HTH_5"/>
    <property type="match status" value="1"/>
</dbReference>
<dbReference type="OrthoDB" id="9794330at2"/>
<dbReference type="Proteomes" id="UP000184513">
    <property type="component" value="Unassembled WGS sequence"/>
</dbReference>
<dbReference type="Gene3D" id="1.10.10.10">
    <property type="entry name" value="Winged helix-like DNA-binding domain superfamily/Winged helix DNA-binding domain"/>
    <property type="match status" value="1"/>
</dbReference>
<protein>
    <submittedName>
        <fullName evidence="5">DNA-binding transcriptional regulator, ArsR family</fullName>
    </submittedName>
</protein>
<dbReference type="PANTHER" id="PTHR33154">
    <property type="entry name" value="TRANSCRIPTIONAL REGULATOR, ARSR FAMILY"/>
    <property type="match status" value="1"/>
</dbReference>
<evidence type="ECO:0000259" key="4">
    <source>
        <dbReference type="PROSITE" id="PS50987"/>
    </source>
</evidence>
<dbReference type="PROSITE" id="PS50987">
    <property type="entry name" value="HTH_ARSR_2"/>
    <property type="match status" value="1"/>
</dbReference>
<dbReference type="PRINTS" id="PR00778">
    <property type="entry name" value="HTHARSR"/>
</dbReference>
<organism evidence="5 6">
    <name type="scientific">Cyclobacterium lianum</name>
    <dbReference type="NCBI Taxonomy" id="388280"/>
    <lineage>
        <taxon>Bacteria</taxon>
        <taxon>Pseudomonadati</taxon>
        <taxon>Bacteroidota</taxon>
        <taxon>Cytophagia</taxon>
        <taxon>Cytophagales</taxon>
        <taxon>Cyclobacteriaceae</taxon>
        <taxon>Cyclobacterium</taxon>
    </lineage>
</organism>
<dbReference type="SMART" id="SM00418">
    <property type="entry name" value="HTH_ARSR"/>
    <property type="match status" value="1"/>
</dbReference>
<keyword evidence="2 5" id="KW-0238">DNA-binding</keyword>
<accession>A0A1M7MJP7</accession>
<dbReference type="InterPro" id="IPR011991">
    <property type="entry name" value="ArsR-like_HTH"/>
</dbReference>